<reference evidence="9 10" key="1">
    <citation type="submission" date="2023-07" db="EMBL/GenBank/DDBJ databases">
        <title>Comparative genomics of wheat-associated soil bacteria to identify genetic determinants of phenazine resistance.</title>
        <authorList>
            <person name="Mouncey N."/>
        </authorList>
    </citation>
    <scope>NUCLEOTIDE SEQUENCE [LARGE SCALE GENOMIC DNA]</scope>
    <source>
        <strain evidence="9 10">W4I9-1</strain>
    </source>
</reference>
<feature type="transmembrane region" description="Helical" evidence="7">
    <location>
        <begin position="136"/>
        <end position="155"/>
    </location>
</feature>
<dbReference type="PANTHER" id="PTHR34390:SF2">
    <property type="entry name" value="SUCCINATE TRANSPORTER SUBUNIT YJJP-RELATED"/>
    <property type="match status" value="1"/>
</dbReference>
<keyword evidence="10" id="KW-1185">Reference proteome</keyword>
<feature type="transmembrane region" description="Helical" evidence="7">
    <location>
        <begin position="191"/>
        <end position="214"/>
    </location>
</feature>
<dbReference type="AlphaFoldDB" id="A0AAW8EZ52"/>
<dbReference type="GO" id="GO:0022857">
    <property type="term" value="F:transmembrane transporter activity"/>
    <property type="evidence" value="ECO:0007669"/>
    <property type="project" value="InterPro"/>
</dbReference>
<feature type="transmembrane region" description="Helical" evidence="7">
    <location>
        <begin position="380"/>
        <end position="403"/>
    </location>
</feature>
<keyword evidence="3 7" id="KW-0812">Transmembrane</keyword>
<dbReference type="GO" id="GO:0005886">
    <property type="term" value="C:plasma membrane"/>
    <property type="evidence" value="ECO:0007669"/>
    <property type="project" value="UniProtKB-SubCell"/>
</dbReference>
<evidence type="ECO:0000256" key="6">
    <source>
        <dbReference type="ARBA" id="ARBA00034125"/>
    </source>
</evidence>
<gene>
    <name evidence="9" type="ORF">QFZ53_002713</name>
</gene>
<name>A0AAW8EZ52_9MICO</name>
<dbReference type="InterPro" id="IPR050539">
    <property type="entry name" value="ThrE_Dicarb/AminoAcid_Exp"/>
</dbReference>
<dbReference type="Pfam" id="PF06738">
    <property type="entry name" value="ThrE"/>
    <property type="match status" value="1"/>
</dbReference>
<dbReference type="InterPro" id="IPR010619">
    <property type="entry name" value="ThrE-like_N"/>
</dbReference>
<organism evidence="9 10">
    <name type="scientific">Microbacterium natoriense</name>
    <dbReference type="NCBI Taxonomy" id="284570"/>
    <lineage>
        <taxon>Bacteria</taxon>
        <taxon>Bacillati</taxon>
        <taxon>Actinomycetota</taxon>
        <taxon>Actinomycetes</taxon>
        <taxon>Micrococcales</taxon>
        <taxon>Microbacteriaceae</taxon>
        <taxon>Microbacterium</taxon>
    </lineage>
</organism>
<proteinExistence type="inferred from homology"/>
<feature type="transmembrane region" description="Helical" evidence="7">
    <location>
        <begin position="113"/>
        <end position="130"/>
    </location>
</feature>
<dbReference type="Proteomes" id="UP001244427">
    <property type="component" value="Unassembled WGS sequence"/>
</dbReference>
<comment type="caution">
    <text evidence="9">The sequence shown here is derived from an EMBL/GenBank/DDBJ whole genome shotgun (WGS) entry which is preliminary data.</text>
</comment>
<keyword evidence="4 7" id="KW-1133">Transmembrane helix</keyword>
<feature type="transmembrane region" description="Helical" evidence="7">
    <location>
        <begin position="353"/>
        <end position="374"/>
    </location>
</feature>
<feature type="domain" description="Threonine/serine exporter-like N-terminal" evidence="8">
    <location>
        <begin position="8"/>
        <end position="243"/>
    </location>
</feature>
<comment type="similarity">
    <text evidence="6">Belongs to the ThrE exporter (TC 2.A.79) family.</text>
</comment>
<accession>A0AAW8EZ52</accession>
<keyword evidence="5 7" id="KW-0472">Membrane</keyword>
<dbReference type="RefSeq" id="WP_307297279.1">
    <property type="nucleotide sequence ID" value="NZ_JAUSXV010000001.1"/>
</dbReference>
<evidence type="ECO:0000256" key="3">
    <source>
        <dbReference type="ARBA" id="ARBA00022692"/>
    </source>
</evidence>
<feature type="transmembrane region" description="Helical" evidence="7">
    <location>
        <begin position="162"/>
        <end position="185"/>
    </location>
</feature>
<evidence type="ECO:0000256" key="1">
    <source>
        <dbReference type="ARBA" id="ARBA00004651"/>
    </source>
</evidence>
<dbReference type="PANTHER" id="PTHR34390">
    <property type="entry name" value="UPF0442 PROTEIN YJJB-RELATED"/>
    <property type="match status" value="1"/>
</dbReference>
<dbReference type="GO" id="GO:0015744">
    <property type="term" value="P:succinate transport"/>
    <property type="evidence" value="ECO:0007669"/>
    <property type="project" value="TreeGrafter"/>
</dbReference>
<evidence type="ECO:0000256" key="7">
    <source>
        <dbReference type="SAM" id="Phobius"/>
    </source>
</evidence>
<feature type="transmembrane region" description="Helical" evidence="7">
    <location>
        <begin position="280"/>
        <end position="300"/>
    </location>
</feature>
<keyword evidence="2" id="KW-1003">Cell membrane</keyword>
<evidence type="ECO:0000256" key="5">
    <source>
        <dbReference type="ARBA" id="ARBA00023136"/>
    </source>
</evidence>
<comment type="subcellular location">
    <subcellularLocation>
        <location evidence="1">Cell membrane</location>
        <topology evidence="1">Multi-pass membrane protein</topology>
    </subcellularLocation>
</comment>
<feature type="transmembrane region" description="Helical" evidence="7">
    <location>
        <begin position="312"/>
        <end position="341"/>
    </location>
</feature>
<evidence type="ECO:0000256" key="2">
    <source>
        <dbReference type="ARBA" id="ARBA00022475"/>
    </source>
</evidence>
<sequence>MSRSPQFAQLGALLLEAGFSATDARDALEEIRERIAPEEELSFAVLPEAVFVSPLTGEAGSILRMSFASSLSTRQSAMVSRMMHRLRDGRITLEHALGAEQQRIRSAAMRMPLVRWTAGNTLLAAGLAVLFRCPWWAVLVAAVVAGLMGALSVLLRRIRPAAAIVPFLVALLSTVLVSESAAMLGYSSVPLFAVCAPIAILVPGALITNALLELTAADVVSGASRLVYGIVQLGFKAAGIAAGSAWIGLTIDQDSAFLLADVSGVLSAGPAWASLPSAGFSWMGVAALAIGISIAFGAGYRLTAVSIAAMGVAYALLVLIAPFAGSAIATGATASVLFIIARLVERSSFAIPATITFQPAFLLLVPGTVGLVAITSFDVAPVAAALAVFVSLCIGTKLGSIVVDTHWWRLFRRRSSAV</sequence>
<dbReference type="EMBL" id="JAUSXV010000001">
    <property type="protein sequence ID" value="MDQ0648517.1"/>
    <property type="molecule type" value="Genomic_DNA"/>
</dbReference>
<evidence type="ECO:0000259" key="8">
    <source>
        <dbReference type="Pfam" id="PF06738"/>
    </source>
</evidence>
<protein>
    <submittedName>
        <fullName evidence="9">Uncharacterized membrane protein YjjP (DUF1212 family)</fullName>
    </submittedName>
</protein>
<evidence type="ECO:0000313" key="10">
    <source>
        <dbReference type="Proteomes" id="UP001244427"/>
    </source>
</evidence>
<feature type="transmembrane region" description="Helical" evidence="7">
    <location>
        <begin position="226"/>
        <end position="249"/>
    </location>
</feature>
<evidence type="ECO:0000256" key="4">
    <source>
        <dbReference type="ARBA" id="ARBA00022989"/>
    </source>
</evidence>
<evidence type="ECO:0000313" key="9">
    <source>
        <dbReference type="EMBL" id="MDQ0648517.1"/>
    </source>
</evidence>